<reference evidence="9" key="1">
    <citation type="submission" date="2021-12" db="EMBL/GenBank/DDBJ databases">
        <authorList>
            <person name="King R."/>
        </authorList>
    </citation>
    <scope>NUCLEOTIDE SEQUENCE</scope>
</reference>
<dbReference type="EMBL" id="OU893341">
    <property type="protein sequence ID" value="CAG9783010.1"/>
    <property type="molecule type" value="Genomic_DNA"/>
</dbReference>
<feature type="domain" description="BED-type" evidence="8">
    <location>
        <begin position="3"/>
        <end position="60"/>
    </location>
</feature>
<dbReference type="GO" id="GO:0008270">
    <property type="term" value="F:zinc ion binding"/>
    <property type="evidence" value="ECO:0007669"/>
    <property type="project" value="UniProtKB-KW"/>
</dbReference>
<evidence type="ECO:0000256" key="4">
    <source>
        <dbReference type="ARBA" id="ARBA00022833"/>
    </source>
</evidence>
<protein>
    <recommendedName>
        <fullName evidence="8">BED-type domain-containing protein</fullName>
    </recommendedName>
</protein>
<sequence>MATRRSPLWNYFEIDKEEAKYAICLICKLKVSRGGEGKKAGTSCMKNHLKAKHSDKFSEIYGGSSSDVGTAISTSSTASTCAAASQPSLQKQLTLAETVERKQYWGINDSKSKEFHYLIGEMIALDNEPLSIVDRVGFNRLMQKALPRYKLPSRTYMTEKIIPDIYERITKKIMENILNAAVVSITSDIWTCDQNNESFLSFTAHWISPDFKLEHGVLAMKPFSGSHTGENIANELNIIAARWNIPLNKIHVIVHDSGANMIKGVQVAEYDSARCFIHSLQRVITESLKTQPDLIEMLNASRRIVTHFNHSGLAQEKLKAIQTELKLPEHRLVQDISTRWNSTYYLQERLLEQKRAISLYIADHNKLSNLTPQQWSLMEQCIILLKPFEEITKITSSGLSCISEVIPHVAVLMRYIQKEETSRKVPNLLQFLTSLKTQLQQRFEHLDENPKYFLATLLDPRFKTNFFGVIQAEKARQRLLLESLKLCCSEEDSVSSEGDSPPMKKRAGYGMGIHETFWDCFNEVAKDQTEDSGKSAIANQLDFYLKMVRLDRQSNPYAWWAANAKQFPILVKFAQIYLSSPSSSVYSERLFSEAGLIYENKRNRLLPKNAENLVFINHNLPLVDFQY</sequence>
<evidence type="ECO:0000313" key="10">
    <source>
        <dbReference type="Proteomes" id="UP001153714"/>
    </source>
</evidence>
<keyword evidence="5" id="KW-0238">DNA-binding</keyword>
<dbReference type="SUPFAM" id="SSF57667">
    <property type="entry name" value="beta-beta-alpha zinc fingers"/>
    <property type="match status" value="1"/>
</dbReference>
<dbReference type="PANTHER" id="PTHR47241">
    <property type="entry name" value="FINGER PROTEIN, PUTATIVE-RELATED"/>
    <property type="match status" value="1"/>
</dbReference>
<evidence type="ECO:0000256" key="7">
    <source>
        <dbReference type="PROSITE-ProRule" id="PRU00027"/>
    </source>
</evidence>
<proteinExistence type="predicted"/>
<comment type="subcellular location">
    <subcellularLocation>
        <location evidence="1">Nucleus</location>
    </subcellularLocation>
</comment>
<dbReference type="PANTHER" id="PTHR47241:SF1">
    <property type="entry name" value="BED-TYPE DOMAIN-CONTAINING PROTEIN"/>
    <property type="match status" value="1"/>
</dbReference>
<evidence type="ECO:0000256" key="2">
    <source>
        <dbReference type="ARBA" id="ARBA00022723"/>
    </source>
</evidence>
<dbReference type="AlphaFoldDB" id="A0A9N9N257"/>
<gene>
    <name evidence="9" type="ORF">DIATSA_LOCUS1218</name>
</gene>
<dbReference type="GO" id="GO:0046983">
    <property type="term" value="F:protein dimerization activity"/>
    <property type="evidence" value="ECO:0007669"/>
    <property type="project" value="InterPro"/>
</dbReference>
<organism evidence="9 10">
    <name type="scientific">Diatraea saccharalis</name>
    <name type="common">sugarcane borer</name>
    <dbReference type="NCBI Taxonomy" id="40085"/>
    <lineage>
        <taxon>Eukaryota</taxon>
        <taxon>Metazoa</taxon>
        <taxon>Ecdysozoa</taxon>
        <taxon>Arthropoda</taxon>
        <taxon>Hexapoda</taxon>
        <taxon>Insecta</taxon>
        <taxon>Pterygota</taxon>
        <taxon>Neoptera</taxon>
        <taxon>Endopterygota</taxon>
        <taxon>Lepidoptera</taxon>
        <taxon>Glossata</taxon>
        <taxon>Ditrysia</taxon>
        <taxon>Pyraloidea</taxon>
        <taxon>Crambidae</taxon>
        <taxon>Crambinae</taxon>
        <taxon>Diatraea</taxon>
    </lineage>
</organism>
<name>A0A9N9N257_9NEOP</name>
<evidence type="ECO:0000256" key="1">
    <source>
        <dbReference type="ARBA" id="ARBA00004123"/>
    </source>
</evidence>
<evidence type="ECO:0000256" key="6">
    <source>
        <dbReference type="ARBA" id="ARBA00023242"/>
    </source>
</evidence>
<dbReference type="GO" id="GO:0003677">
    <property type="term" value="F:DNA binding"/>
    <property type="evidence" value="ECO:0007669"/>
    <property type="project" value="UniProtKB-KW"/>
</dbReference>
<dbReference type="SMART" id="SM00614">
    <property type="entry name" value="ZnF_BED"/>
    <property type="match status" value="1"/>
</dbReference>
<keyword evidence="10" id="KW-1185">Reference proteome</keyword>
<dbReference type="Pfam" id="PF05699">
    <property type="entry name" value="Dimer_Tnp_hAT"/>
    <property type="match status" value="1"/>
</dbReference>
<dbReference type="InterPro" id="IPR012337">
    <property type="entry name" value="RNaseH-like_sf"/>
</dbReference>
<keyword evidence="6" id="KW-0539">Nucleus</keyword>
<dbReference type="SUPFAM" id="SSF53098">
    <property type="entry name" value="Ribonuclease H-like"/>
    <property type="match status" value="1"/>
</dbReference>
<accession>A0A9N9N257</accession>
<dbReference type="InterPro" id="IPR052865">
    <property type="entry name" value="Zinc_finger_BED"/>
</dbReference>
<dbReference type="InterPro" id="IPR036236">
    <property type="entry name" value="Znf_C2H2_sf"/>
</dbReference>
<evidence type="ECO:0000256" key="3">
    <source>
        <dbReference type="ARBA" id="ARBA00022771"/>
    </source>
</evidence>
<evidence type="ECO:0000256" key="5">
    <source>
        <dbReference type="ARBA" id="ARBA00023125"/>
    </source>
</evidence>
<reference evidence="9" key="2">
    <citation type="submission" date="2022-10" db="EMBL/GenBank/DDBJ databases">
        <authorList>
            <consortium name="ENA_rothamsted_submissions"/>
            <consortium name="culmorum"/>
            <person name="King R."/>
        </authorList>
    </citation>
    <scope>NUCLEOTIDE SEQUENCE</scope>
</reference>
<dbReference type="OrthoDB" id="117690at2759"/>
<dbReference type="InterPro" id="IPR003656">
    <property type="entry name" value="Znf_BED"/>
</dbReference>
<evidence type="ECO:0000313" key="9">
    <source>
        <dbReference type="EMBL" id="CAG9783010.1"/>
    </source>
</evidence>
<evidence type="ECO:0000259" key="8">
    <source>
        <dbReference type="PROSITE" id="PS50808"/>
    </source>
</evidence>
<keyword evidence="3 7" id="KW-0863">Zinc-finger</keyword>
<dbReference type="SUPFAM" id="SSF140996">
    <property type="entry name" value="Hermes dimerisation domain"/>
    <property type="match status" value="1"/>
</dbReference>
<keyword evidence="2" id="KW-0479">Metal-binding</keyword>
<dbReference type="Proteomes" id="UP001153714">
    <property type="component" value="Chromosome 10"/>
</dbReference>
<keyword evidence="4" id="KW-0862">Zinc</keyword>
<dbReference type="PROSITE" id="PS50808">
    <property type="entry name" value="ZF_BED"/>
    <property type="match status" value="1"/>
</dbReference>
<dbReference type="GO" id="GO:0005634">
    <property type="term" value="C:nucleus"/>
    <property type="evidence" value="ECO:0007669"/>
    <property type="project" value="UniProtKB-SubCell"/>
</dbReference>
<dbReference type="Pfam" id="PF02892">
    <property type="entry name" value="zf-BED"/>
    <property type="match status" value="1"/>
</dbReference>
<dbReference type="InterPro" id="IPR008906">
    <property type="entry name" value="HATC_C_dom"/>
</dbReference>